<gene>
    <name evidence="1" type="ORF">QBZ16_001535</name>
</gene>
<comment type="caution">
    <text evidence="1">The sequence shown here is derived from an EMBL/GenBank/DDBJ whole genome shotgun (WGS) entry which is preliminary data.</text>
</comment>
<organism evidence="1 2">
    <name type="scientific">Prototheca wickerhamii</name>
    <dbReference type="NCBI Taxonomy" id="3111"/>
    <lineage>
        <taxon>Eukaryota</taxon>
        <taxon>Viridiplantae</taxon>
        <taxon>Chlorophyta</taxon>
        <taxon>core chlorophytes</taxon>
        <taxon>Trebouxiophyceae</taxon>
        <taxon>Chlorellales</taxon>
        <taxon>Chlorellaceae</taxon>
        <taxon>Prototheca</taxon>
    </lineage>
</organism>
<dbReference type="EMBL" id="JASFZW010000013">
    <property type="protein sequence ID" value="KAK2075794.1"/>
    <property type="molecule type" value="Genomic_DNA"/>
</dbReference>
<dbReference type="Proteomes" id="UP001255856">
    <property type="component" value="Unassembled WGS sequence"/>
</dbReference>
<proteinExistence type="predicted"/>
<evidence type="ECO:0000313" key="2">
    <source>
        <dbReference type="Proteomes" id="UP001255856"/>
    </source>
</evidence>
<protein>
    <submittedName>
        <fullName evidence="1">Uncharacterized protein</fullName>
    </submittedName>
</protein>
<name>A0AAD9MFZ7_PROWI</name>
<reference evidence="1" key="1">
    <citation type="submission" date="2021-01" db="EMBL/GenBank/DDBJ databases">
        <authorList>
            <person name="Eckstrom K.M.E."/>
        </authorList>
    </citation>
    <scope>NUCLEOTIDE SEQUENCE</scope>
    <source>
        <strain evidence="1">UVCC 0001</strain>
    </source>
</reference>
<sequence length="91" mass="9314">MHLSLLQKYYPLDSSSPPTDAQLSDINANKPDNLPTEACCTAVKAFDDGACACDASIPPLLGTLGLSASSTGLQGVAGISGKLCDFTPHTC</sequence>
<keyword evidence="2" id="KW-1185">Reference proteome</keyword>
<dbReference type="AlphaFoldDB" id="A0AAD9MFZ7"/>
<accession>A0AAD9MFZ7</accession>
<evidence type="ECO:0000313" key="1">
    <source>
        <dbReference type="EMBL" id="KAK2075794.1"/>
    </source>
</evidence>